<protein>
    <submittedName>
        <fullName evidence="1">Uncharacterized protein</fullName>
    </submittedName>
</protein>
<sequence>MSGPRLLILFQSSLETDIHVETSVLLMLSLLPFDILSHKSGKLICNSQHLKLVFELLDGHDIVPWLPVLSGSFFGLRTFPCNVFAGLTGEVGVRFHLSSMWKAELMANKDSRQNWPIIRLFC</sequence>
<dbReference type="Proteomes" id="UP000321570">
    <property type="component" value="Unassembled WGS sequence"/>
</dbReference>
<evidence type="ECO:0000313" key="2">
    <source>
        <dbReference type="Proteomes" id="UP000321570"/>
    </source>
</evidence>
<dbReference type="AlphaFoldDB" id="A0A564YXT8"/>
<evidence type="ECO:0000313" key="1">
    <source>
        <dbReference type="EMBL" id="VUZ52097.1"/>
    </source>
</evidence>
<dbReference type="EMBL" id="CABIJS010000466">
    <property type="protein sequence ID" value="VUZ52097.1"/>
    <property type="molecule type" value="Genomic_DNA"/>
</dbReference>
<keyword evidence="2" id="KW-1185">Reference proteome</keyword>
<reference evidence="1 2" key="1">
    <citation type="submission" date="2019-07" db="EMBL/GenBank/DDBJ databases">
        <authorList>
            <person name="Jastrzebski P J."/>
            <person name="Paukszto L."/>
            <person name="Jastrzebski P J."/>
        </authorList>
    </citation>
    <scope>NUCLEOTIDE SEQUENCE [LARGE SCALE GENOMIC DNA]</scope>
    <source>
        <strain evidence="1 2">WMS-il1</strain>
    </source>
</reference>
<accession>A0A564YXT8</accession>
<name>A0A564YXT8_HYMDI</name>
<organism evidence="1 2">
    <name type="scientific">Hymenolepis diminuta</name>
    <name type="common">Rat tapeworm</name>
    <dbReference type="NCBI Taxonomy" id="6216"/>
    <lineage>
        <taxon>Eukaryota</taxon>
        <taxon>Metazoa</taxon>
        <taxon>Spiralia</taxon>
        <taxon>Lophotrochozoa</taxon>
        <taxon>Platyhelminthes</taxon>
        <taxon>Cestoda</taxon>
        <taxon>Eucestoda</taxon>
        <taxon>Cyclophyllidea</taxon>
        <taxon>Hymenolepididae</taxon>
        <taxon>Hymenolepis</taxon>
    </lineage>
</organism>
<proteinExistence type="predicted"/>
<gene>
    <name evidence="1" type="ORF">WMSIL1_LOCUS10685</name>
</gene>